<dbReference type="RefSeq" id="WP_218324375.1">
    <property type="nucleotide sequence ID" value="NZ_JAHUZB010000001.1"/>
</dbReference>
<dbReference type="Proteomes" id="UP000774130">
    <property type="component" value="Unassembled WGS sequence"/>
</dbReference>
<dbReference type="PANTHER" id="PTHR46594:SF4">
    <property type="entry name" value="P-TYPE CATION-TRANSPORTING ATPASE"/>
    <property type="match status" value="1"/>
</dbReference>
<dbReference type="InterPro" id="IPR017969">
    <property type="entry name" value="Heavy-metal-associated_CS"/>
</dbReference>
<proteinExistence type="predicted"/>
<evidence type="ECO:0000256" key="1">
    <source>
        <dbReference type="ARBA" id="ARBA00015313"/>
    </source>
</evidence>
<dbReference type="NCBIfam" id="NF033794">
    <property type="entry name" value="chaper_CopZ_Eh"/>
    <property type="match status" value="1"/>
</dbReference>
<dbReference type="CDD" id="cd00371">
    <property type="entry name" value="HMA"/>
    <property type="match status" value="1"/>
</dbReference>
<comment type="caution">
    <text evidence="5">The sequence shown here is derived from an EMBL/GenBank/DDBJ whole genome shotgun (WGS) entry which is preliminary data.</text>
</comment>
<feature type="domain" description="HMA" evidence="4">
    <location>
        <begin position="1"/>
        <end position="67"/>
    </location>
</feature>
<protein>
    <recommendedName>
        <fullName evidence="1">Copper chaperone CopZ</fullName>
    </recommendedName>
</protein>
<name>A0ABS6T8S9_9ENTE</name>
<dbReference type="PROSITE" id="PS01047">
    <property type="entry name" value="HMA_1"/>
    <property type="match status" value="1"/>
</dbReference>
<dbReference type="NCBIfam" id="TIGR00003">
    <property type="entry name" value="copper ion binding protein"/>
    <property type="match status" value="1"/>
</dbReference>
<evidence type="ECO:0000259" key="4">
    <source>
        <dbReference type="PROSITE" id="PS50846"/>
    </source>
</evidence>
<evidence type="ECO:0000313" key="6">
    <source>
        <dbReference type="Proteomes" id="UP000774130"/>
    </source>
</evidence>
<evidence type="ECO:0000256" key="2">
    <source>
        <dbReference type="ARBA" id="ARBA00022723"/>
    </source>
</evidence>
<evidence type="ECO:0000313" key="5">
    <source>
        <dbReference type="EMBL" id="MBV7389310.1"/>
    </source>
</evidence>
<dbReference type="InterPro" id="IPR006122">
    <property type="entry name" value="HMA_Cu_ion-bd"/>
</dbReference>
<sequence>MKQTFNIEGMTCQHCVKNVENAVNELPGIDKVKINLKKNNGVVKFDEAQVTAAEIATKVTDAGYQTEVI</sequence>
<accession>A0ABS6T8S9</accession>
<dbReference type="PROSITE" id="PS50846">
    <property type="entry name" value="HMA_2"/>
    <property type="match status" value="1"/>
</dbReference>
<keyword evidence="2" id="KW-0479">Metal-binding</keyword>
<dbReference type="PANTHER" id="PTHR46594">
    <property type="entry name" value="P-TYPE CATION-TRANSPORTING ATPASE"/>
    <property type="match status" value="1"/>
</dbReference>
<dbReference type="EMBL" id="JAHUZB010000001">
    <property type="protein sequence ID" value="MBV7389310.1"/>
    <property type="molecule type" value="Genomic_DNA"/>
</dbReference>
<reference evidence="5 6" key="1">
    <citation type="submission" date="2021-06" db="EMBL/GenBank/DDBJ databases">
        <title>Enterococcus alishanensis sp. nov., a novel lactic acid bacterium isolated from fresh coffee beans.</title>
        <authorList>
            <person name="Chen Y.-S."/>
        </authorList>
    </citation>
    <scope>NUCLEOTIDE SEQUENCE [LARGE SCALE GENOMIC DNA]</scope>
    <source>
        <strain evidence="5 6">ALS3</strain>
    </source>
</reference>
<keyword evidence="3" id="KW-0186">Copper</keyword>
<organism evidence="5 6">
    <name type="scientific">Enterococcus alishanensis</name>
    <dbReference type="NCBI Taxonomy" id="1303817"/>
    <lineage>
        <taxon>Bacteria</taxon>
        <taxon>Bacillati</taxon>
        <taxon>Bacillota</taxon>
        <taxon>Bacilli</taxon>
        <taxon>Lactobacillales</taxon>
        <taxon>Enterococcaceae</taxon>
        <taxon>Enterococcus</taxon>
    </lineage>
</organism>
<dbReference type="InterPro" id="IPR006121">
    <property type="entry name" value="HMA_dom"/>
</dbReference>
<evidence type="ECO:0000256" key="3">
    <source>
        <dbReference type="ARBA" id="ARBA00023008"/>
    </source>
</evidence>
<dbReference type="Pfam" id="PF00403">
    <property type="entry name" value="HMA"/>
    <property type="match status" value="1"/>
</dbReference>
<gene>
    <name evidence="5" type="primary">copZ</name>
    <name evidence="5" type="ORF">KUA55_01345</name>
</gene>
<keyword evidence="6" id="KW-1185">Reference proteome</keyword>